<evidence type="ECO:0000256" key="1">
    <source>
        <dbReference type="SAM" id="Phobius"/>
    </source>
</evidence>
<keyword evidence="1" id="KW-1133">Transmembrane helix</keyword>
<organism evidence="2 3">
    <name type="scientific">Frisingicoccus caecimuris</name>
    <dbReference type="NCBI Taxonomy" id="1796636"/>
    <lineage>
        <taxon>Bacteria</taxon>
        <taxon>Bacillati</taxon>
        <taxon>Bacillota</taxon>
        <taxon>Clostridia</taxon>
        <taxon>Lachnospirales</taxon>
        <taxon>Lachnospiraceae</taxon>
        <taxon>Frisingicoccus</taxon>
    </lineage>
</organism>
<dbReference type="RefSeq" id="WP_132088357.1">
    <property type="nucleotide sequence ID" value="NZ_JANKAQ010000001.1"/>
</dbReference>
<keyword evidence="1" id="KW-0472">Membrane</keyword>
<protein>
    <recommendedName>
        <fullName evidence="4">DUF4352 domain-containing protein</fullName>
    </recommendedName>
</protein>
<name>A0A4R2LCX6_9FIRM</name>
<evidence type="ECO:0008006" key="4">
    <source>
        <dbReference type="Google" id="ProtNLM"/>
    </source>
</evidence>
<accession>A0A4R2LCX6</accession>
<dbReference type="EMBL" id="SLXA01000002">
    <property type="protein sequence ID" value="TCO85710.1"/>
    <property type="molecule type" value="Genomic_DNA"/>
</dbReference>
<keyword evidence="3" id="KW-1185">Reference proteome</keyword>
<evidence type="ECO:0000313" key="2">
    <source>
        <dbReference type="EMBL" id="TCO85710.1"/>
    </source>
</evidence>
<evidence type="ECO:0000313" key="3">
    <source>
        <dbReference type="Proteomes" id="UP000295711"/>
    </source>
</evidence>
<dbReference type="AlphaFoldDB" id="A0A4R2LCX6"/>
<gene>
    <name evidence="2" type="ORF">EV212_10224</name>
</gene>
<feature type="transmembrane region" description="Helical" evidence="1">
    <location>
        <begin position="7"/>
        <end position="27"/>
    </location>
</feature>
<sequence>MIRLKRWLIKIIVITLLAVYGICVIRVNSKYPQTKVEIVGLNQCIEYQGANVLITDGYVMNETDINRYFSWEKEHYGGCIGIVADVLIENNSFTEKKIDLTALIFESGGWKNAIHYMAFTKLNEDNEKMSFNPILQPGENIQLKLPTFVAPIHMRESQWDSFLERDIYLTFSLYPEKLMAELF</sequence>
<keyword evidence="1" id="KW-0812">Transmembrane</keyword>
<reference evidence="2 3" key="1">
    <citation type="submission" date="2019-03" db="EMBL/GenBank/DDBJ databases">
        <title>Genomic Encyclopedia of Type Strains, Phase IV (KMG-IV): sequencing the most valuable type-strain genomes for metagenomic binning, comparative biology and taxonomic classification.</title>
        <authorList>
            <person name="Goeker M."/>
        </authorList>
    </citation>
    <scope>NUCLEOTIDE SEQUENCE [LARGE SCALE GENOMIC DNA]</scope>
    <source>
        <strain evidence="2 3">DSM 28559</strain>
    </source>
</reference>
<comment type="caution">
    <text evidence="2">The sequence shown here is derived from an EMBL/GenBank/DDBJ whole genome shotgun (WGS) entry which is preliminary data.</text>
</comment>
<dbReference type="Proteomes" id="UP000295711">
    <property type="component" value="Unassembled WGS sequence"/>
</dbReference>
<proteinExistence type="predicted"/>